<reference evidence="26" key="1">
    <citation type="submission" date="2025-04" db="UniProtKB">
        <authorList>
            <consortium name="RefSeq"/>
        </authorList>
    </citation>
    <scope>IDENTIFICATION</scope>
    <source>
        <tissue evidence="27">Thorax and Abdomen</tissue>
        <tissue evidence="26">Whole body</tissue>
    </source>
</reference>
<dbReference type="GeneID" id="107222251"/>
<evidence type="ECO:0000256" key="2">
    <source>
        <dbReference type="ARBA" id="ARBA00006375"/>
    </source>
</evidence>
<dbReference type="InterPro" id="IPR002067">
    <property type="entry name" value="MCP"/>
</dbReference>
<organism evidence="25 26">
    <name type="scientific">Neodiprion lecontei</name>
    <name type="common">Redheaded pine sawfly</name>
    <dbReference type="NCBI Taxonomy" id="441921"/>
    <lineage>
        <taxon>Eukaryota</taxon>
        <taxon>Metazoa</taxon>
        <taxon>Ecdysozoa</taxon>
        <taxon>Arthropoda</taxon>
        <taxon>Hexapoda</taxon>
        <taxon>Insecta</taxon>
        <taxon>Pterygota</taxon>
        <taxon>Neoptera</taxon>
        <taxon>Endopterygota</taxon>
        <taxon>Hymenoptera</taxon>
        <taxon>Tenthredinoidea</taxon>
        <taxon>Diprionidae</taxon>
        <taxon>Diprioninae</taxon>
        <taxon>Neodiprion</taxon>
    </lineage>
</organism>
<evidence type="ECO:0000256" key="10">
    <source>
        <dbReference type="ARBA" id="ARBA00023136"/>
    </source>
</evidence>
<evidence type="ECO:0000313" key="27">
    <source>
        <dbReference type="RefSeq" id="XP_046590127.1"/>
    </source>
</evidence>
<dbReference type="Pfam" id="PF00153">
    <property type="entry name" value="Mito_carr"/>
    <property type="match status" value="3"/>
</dbReference>
<dbReference type="PANTHER" id="PTHR45624:SF61">
    <property type="entry name" value="MITOCHONDRIAL BASIC AMINO ACIDS TRANSPORTER"/>
    <property type="match status" value="1"/>
</dbReference>
<dbReference type="GO" id="GO:0005743">
    <property type="term" value="C:mitochondrial inner membrane"/>
    <property type="evidence" value="ECO:0007669"/>
    <property type="project" value="UniProtKB-SubCell"/>
</dbReference>
<dbReference type="KEGG" id="nlo:107222251"/>
<dbReference type="Proteomes" id="UP000829291">
    <property type="component" value="Chromosome 3"/>
</dbReference>
<feature type="repeat" description="Solcar" evidence="22">
    <location>
        <begin position="91"/>
        <end position="178"/>
    </location>
</feature>
<evidence type="ECO:0000313" key="26">
    <source>
        <dbReference type="RefSeq" id="XP_015517013.1"/>
    </source>
</evidence>
<evidence type="ECO:0000313" key="25">
    <source>
        <dbReference type="Proteomes" id="UP000829291"/>
    </source>
</evidence>
<evidence type="ECO:0000256" key="4">
    <source>
        <dbReference type="ARBA" id="ARBA00022692"/>
    </source>
</evidence>
<evidence type="ECO:0000256" key="5">
    <source>
        <dbReference type="ARBA" id="ARBA00022737"/>
    </source>
</evidence>
<evidence type="ECO:0000256" key="19">
    <source>
        <dbReference type="ARBA" id="ARBA00078745"/>
    </source>
</evidence>
<dbReference type="GO" id="GO:0005289">
    <property type="term" value="F:high-affinity L-arginine transmembrane transporter activity"/>
    <property type="evidence" value="ECO:0007669"/>
    <property type="project" value="TreeGrafter"/>
</dbReference>
<feature type="repeat" description="Solcar" evidence="22">
    <location>
        <begin position="2"/>
        <end position="86"/>
    </location>
</feature>
<comment type="catalytic activity">
    <reaction evidence="12">
        <text>L-histidine(out) = L-histidine(in)</text>
        <dbReference type="Rhea" id="RHEA:72807"/>
        <dbReference type="ChEBI" id="CHEBI:57595"/>
    </reaction>
</comment>
<evidence type="ECO:0000256" key="15">
    <source>
        <dbReference type="ARBA" id="ARBA00051921"/>
    </source>
</evidence>
<name>A0A6J0BRV3_NEOLC</name>
<keyword evidence="3 23" id="KW-0813">Transport</keyword>
<dbReference type="InterPro" id="IPR018108">
    <property type="entry name" value="MCP_transmembrane"/>
</dbReference>
<evidence type="ECO:0000256" key="23">
    <source>
        <dbReference type="RuleBase" id="RU000488"/>
    </source>
</evidence>
<comment type="catalytic activity">
    <reaction evidence="16">
        <text>N(omega)-methyl-L-arginine(in) + L-arginine(out) = N(omega)-methyl-L-arginine(out) + L-arginine(in)</text>
        <dbReference type="Rhea" id="RHEA:72803"/>
        <dbReference type="ChEBI" id="CHEBI:32682"/>
        <dbReference type="ChEBI" id="CHEBI:114953"/>
    </reaction>
</comment>
<dbReference type="GO" id="GO:1990575">
    <property type="term" value="P:mitochondrial L-ornithine transmembrane transport"/>
    <property type="evidence" value="ECO:0007669"/>
    <property type="project" value="TreeGrafter"/>
</dbReference>
<dbReference type="FunFam" id="1.50.40.10:FF:000037">
    <property type="entry name" value="Solute carrier family 25 member 29"/>
    <property type="match status" value="1"/>
</dbReference>
<feature type="compositionally biased region" description="Basic and acidic residues" evidence="24">
    <location>
        <begin position="379"/>
        <end position="391"/>
    </location>
</feature>
<comment type="similarity">
    <text evidence="2 23">Belongs to the mitochondrial carrier (TC 2.A.29) family.</text>
</comment>
<evidence type="ECO:0000256" key="20">
    <source>
        <dbReference type="ARBA" id="ARBA00079387"/>
    </source>
</evidence>
<evidence type="ECO:0000256" key="18">
    <source>
        <dbReference type="ARBA" id="ARBA00076491"/>
    </source>
</evidence>
<comment type="catalytic activity">
    <reaction evidence="13">
        <text>L-histidine(out) + L-arginine(in) = L-histidine(in) + L-arginine(out)</text>
        <dbReference type="Rhea" id="RHEA:71063"/>
        <dbReference type="ChEBI" id="CHEBI:32682"/>
        <dbReference type="ChEBI" id="CHEBI:57595"/>
    </reaction>
</comment>
<comment type="catalytic activity">
    <reaction evidence="14">
        <text>L-homoarginine(in) + L-arginine(out) = L-homoarginine(out) + L-arginine(in)</text>
        <dbReference type="Rhea" id="RHEA:72799"/>
        <dbReference type="ChEBI" id="CHEBI:32682"/>
        <dbReference type="ChEBI" id="CHEBI:143006"/>
    </reaction>
</comment>
<dbReference type="AlphaFoldDB" id="A0A6J0BRV3"/>
<dbReference type="RefSeq" id="XP_046590127.1">
    <property type="nucleotide sequence ID" value="XM_046734171.1"/>
</dbReference>
<keyword evidence="25" id="KW-1185">Reference proteome</keyword>
<evidence type="ECO:0000256" key="8">
    <source>
        <dbReference type="ARBA" id="ARBA00022989"/>
    </source>
</evidence>
<dbReference type="InterPro" id="IPR023395">
    <property type="entry name" value="MCP_dom_sf"/>
</dbReference>
<evidence type="ECO:0000256" key="11">
    <source>
        <dbReference type="ARBA" id="ARBA00049090"/>
    </source>
</evidence>
<keyword evidence="10 22" id="KW-0472">Membrane</keyword>
<dbReference type="PANTHER" id="PTHR45624">
    <property type="entry name" value="MITOCHONDRIAL BASIC AMINO ACIDS TRANSPORTER-RELATED"/>
    <property type="match status" value="1"/>
</dbReference>
<evidence type="ECO:0000256" key="14">
    <source>
        <dbReference type="ARBA" id="ARBA00051045"/>
    </source>
</evidence>
<keyword evidence="9" id="KW-0496">Mitochondrion</keyword>
<evidence type="ECO:0000256" key="24">
    <source>
        <dbReference type="SAM" id="MobiDB-lite"/>
    </source>
</evidence>
<evidence type="ECO:0000256" key="17">
    <source>
        <dbReference type="ARBA" id="ARBA00071763"/>
    </source>
</evidence>
<evidence type="ECO:0000256" key="1">
    <source>
        <dbReference type="ARBA" id="ARBA00004448"/>
    </source>
</evidence>
<feature type="region of interest" description="Disordered" evidence="24">
    <location>
        <begin position="373"/>
        <end position="394"/>
    </location>
</feature>
<dbReference type="RefSeq" id="XP_015517013.1">
    <property type="nucleotide sequence ID" value="XM_015661527.1"/>
</dbReference>
<proteinExistence type="inferred from homology"/>
<evidence type="ECO:0000256" key="6">
    <source>
        <dbReference type="ARBA" id="ARBA00022792"/>
    </source>
</evidence>
<gene>
    <name evidence="26 27" type="primary">LOC107222251</name>
</gene>
<dbReference type="InterPro" id="IPR050567">
    <property type="entry name" value="Mitochondrial_Carrier"/>
</dbReference>
<evidence type="ECO:0000256" key="12">
    <source>
        <dbReference type="ARBA" id="ARBA00050592"/>
    </source>
</evidence>
<evidence type="ECO:0000256" key="21">
    <source>
        <dbReference type="ARBA" id="ARBA00080567"/>
    </source>
</evidence>
<evidence type="ECO:0000256" key="3">
    <source>
        <dbReference type="ARBA" id="ARBA00022448"/>
    </source>
</evidence>
<protein>
    <recommendedName>
        <fullName evidence="17">Mitochondrial basic amino acids transporter</fullName>
    </recommendedName>
    <alternativeName>
        <fullName evidence="21">Carnitine/acylcarnitine translocase-like</fullName>
    </alternativeName>
    <alternativeName>
        <fullName evidence="20">Mitochondrial carnitine/acylcarnitine carrier protein CACL</fullName>
    </alternativeName>
    <alternativeName>
        <fullName evidence="19">Mitochondrial ornithine transporter 3</fullName>
    </alternativeName>
    <alternativeName>
        <fullName evidence="18">Solute carrier family 25 member 29</fullName>
    </alternativeName>
</protein>
<evidence type="ECO:0000256" key="16">
    <source>
        <dbReference type="ARBA" id="ARBA00052673"/>
    </source>
</evidence>
<accession>A0A6J0BRV3</accession>
<sequence>MAFDFAAGCLGGCAGVMVGHPLDTIKVHIQTQDFRNPKYTGTWNCFRTIVARDSVAGLYRGMSSPMVGVAFVNAIVFGVYGNTQRQLSEPESLYSHFIAGAMAGIAQSPVCSSMELAKTRLQLQTGNGPQFSGPVHCLRHIYRNEGFRGIFKGLGVTFLREAPGYGIYFFTYEALTRSSSPAPISTFNMLMAGGLAGTASWIVTYPVDVIKSRLQAEVTGRYSGALDCLRQSVSAEGYACLFKGLNSTIIRAFPTNAATFTVVTWAFRLLGNAPAQAPEVQTQPAVVCKEPHRVQKQDAGLLRQWHTAMTNVLTDAHQARSYSTMSTFGLNHALAASLASSVTHDSMEYKKALNTGPEVKMLKEKDPHLVSEIEDEGEQHESMSKKKDEPHVASIPKSVPELVLVVDQFNTSFGELKGNS</sequence>
<evidence type="ECO:0000256" key="7">
    <source>
        <dbReference type="ARBA" id="ARBA00022970"/>
    </source>
</evidence>
<feature type="repeat" description="Solcar" evidence="22">
    <location>
        <begin position="184"/>
        <end position="269"/>
    </location>
</feature>
<dbReference type="Gene3D" id="1.50.40.10">
    <property type="entry name" value="Mitochondrial carrier domain"/>
    <property type="match status" value="2"/>
</dbReference>
<evidence type="ECO:0000256" key="13">
    <source>
        <dbReference type="ARBA" id="ARBA00050768"/>
    </source>
</evidence>
<comment type="catalytic activity">
    <reaction evidence="11">
        <text>L-lysine(out) + L-arginine(in) = L-lysine(in) + L-arginine(out)</text>
        <dbReference type="Rhea" id="RHEA:70827"/>
        <dbReference type="ChEBI" id="CHEBI:32551"/>
        <dbReference type="ChEBI" id="CHEBI:32682"/>
    </reaction>
</comment>
<keyword evidence="5" id="KW-0677">Repeat</keyword>
<keyword evidence="7" id="KW-0029">Amino-acid transport</keyword>
<dbReference type="PRINTS" id="PR00926">
    <property type="entry name" value="MITOCARRIER"/>
</dbReference>
<comment type="subcellular location">
    <subcellularLocation>
        <location evidence="1">Mitochondrion inner membrane</location>
        <topology evidence="1">Multi-pass membrane protein</topology>
    </subcellularLocation>
</comment>
<keyword evidence="4 22" id="KW-0812">Transmembrane</keyword>
<dbReference type="PROSITE" id="PS50920">
    <property type="entry name" value="SOLCAR"/>
    <property type="match status" value="3"/>
</dbReference>
<dbReference type="OrthoDB" id="193856at2759"/>
<evidence type="ECO:0000256" key="22">
    <source>
        <dbReference type="PROSITE-ProRule" id="PRU00282"/>
    </source>
</evidence>
<keyword evidence="6" id="KW-0999">Mitochondrion inner membrane</keyword>
<dbReference type="SUPFAM" id="SSF103506">
    <property type="entry name" value="Mitochondrial carrier"/>
    <property type="match status" value="1"/>
</dbReference>
<evidence type="ECO:0000256" key="9">
    <source>
        <dbReference type="ARBA" id="ARBA00023128"/>
    </source>
</evidence>
<keyword evidence="8" id="KW-1133">Transmembrane helix</keyword>
<comment type="catalytic activity">
    <reaction evidence="15">
        <text>L-ornithine(in) + L-arginine(out) = L-ornithine(out) + L-arginine(in)</text>
        <dbReference type="Rhea" id="RHEA:34991"/>
        <dbReference type="ChEBI" id="CHEBI:32682"/>
        <dbReference type="ChEBI" id="CHEBI:46911"/>
    </reaction>
</comment>